<dbReference type="PANTHER" id="PTHR42700">
    <property type="entry name" value="SULFATE ADENYLYLTRANSFERASE"/>
    <property type="match status" value="1"/>
</dbReference>
<dbReference type="EMBL" id="BAABLO010000011">
    <property type="protein sequence ID" value="GAA4727117.1"/>
    <property type="molecule type" value="Genomic_DNA"/>
</dbReference>
<comment type="catalytic activity">
    <reaction evidence="1">
        <text>adenosine 5'-phosphosulfate + ATP = 3'-phosphoadenylyl sulfate + ADP + H(+)</text>
        <dbReference type="Rhea" id="RHEA:24152"/>
        <dbReference type="ChEBI" id="CHEBI:15378"/>
        <dbReference type="ChEBI" id="CHEBI:30616"/>
        <dbReference type="ChEBI" id="CHEBI:58243"/>
        <dbReference type="ChEBI" id="CHEBI:58339"/>
        <dbReference type="ChEBI" id="CHEBI:456216"/>
        <dbReference type="EC" id="2.7.1.25"/>
    </reaction>
</comment>
<keyword evidence="3" id="KW-0808">Transferase</keyword>
<dbReference type="InterPro" id="IPR002891">
    <property type="entry name" value="APS"/>
</dbReference>
<evidence type="ECO:0000256" key="4">
    <source>
        <dbReference type="ARBA" id="ARBA00022741"/>
    </source>
</evidence>
<evidence type="ECO:0000313" key="8">
    <source>
        <dbReference type="EMBL" id="GAA4727117.1"/>
    </source>
</evidence>
<keyword evidence="4" id="KW-0547">Nucleotide-binding</keyword>
<dbReference type="Proteomes" id="UP001500556">
    <property type="component" value="Unassembled WGS sequence"/>
</dbReference>
<name>A0ABP8YEI2_9MICO</name>
<keyword evidence="5" id="KW-0067">ATP-binding</keyword>
<evidence type="ECO:0000256" key="3">
    <source>
        <dbReference type="ARBA" id="ARBA00022679"/>
    </source>
</evidence>
<evidence type="ECO:0000256" key="2">
    <source>
        <dbReference type="ARBA" id="ARBA00012121"/>
    </source>
</evidence>
<dbReference type="RefSeq" id="WP_345504043.1">
    <property type="nucleotide sequence ID" value="NZ_BAABLO010000011.1"/>
</dbReference>
<evidence type="ECO:0000259" key="7">
    <source>
        <dbReference type="Pfam" id="PF01583"/>
    </source>
</evidence>
<proteinExistence type="predicted"/>
<evidence type="ECO:0000256" key="6">
    <source>
        <dbReference type="SAM" id="MobiDB-lite"/>
    </source>
</evidence>
<reference evidence="9" key="1">
    <citation type="journal article" date="2019" name="Int. J. Syst. Evol. Microbiol.">
        <title>The Global Catalogue of Microorganisms (GCM) 10K type strain sequencing project: providing services to taxonomists for standard genome sequencing and annotation.</title>
        <authorList>
            <consortium name="The Broad Institute Genomics Platform"/>
            <consortium name="The Broad Institute Genome Sequencing Center for Infectious Disease"/>
            <person name="Wu L."/>
            <person name="Ma J."/>
        </authorList>
    </citation>
    <scope>NUCLEOTIDE SEQUENCE [LARGE SCALE GENOMIC DNA]</scope>
    <source>
        <strain evidence="9">JCM 18961</strain>
    </source>
</reference>
<organism evidence="8 9">
    <name type="scientific">Pedococcus ginsenosidimutans</name>
    <dbReference type="NCBI Taxonomy" id="490570"/>
    <lineage>
        <taxon>Bacteria</taxon>
        <taxon>Bacillati</taxon>
        <taxon>Actinomycetota</taxon>
        <taxon>Actinomycetes</taxon>
        <taxon>Micrococcales</taxon>
        <taxon>Intrasporangiaceae</taxon>
        <taxon>Pedococcus</taxon>
    </lineage>
</organism>
<dbReference type="NCBIfam" id="TIGR00455">
    <property type="entry name" value="apsK"/>
    <property type="match status" value="1"/>
</dbReference>
<dbReference type="EC" id="2.7.1.25" evidence="2"/>
<dbReference type="InterPro" id="IPR050512">
    <property type="entry name" value="Sulf_AdTrans/APS_kinase"/>
</dbReference>
<evidence type="ECO:0000313" key="9">
    <source>
        <dbReference type="Proteomes" id="UP001500556"/>
    </source>
</evidence>
<dbReference type="Pfam" id="PF01583">
    <property type="entry name" value="APS_kinase"/>
    <property type="match status" value="1"/>
</dbReference>
<evidence type="ECO:0000256" key="5">
    <source>
        <dbReference type="ARBA" id="ARBA00022840"/>
    </source>
</evidence>
<feature type="domain" description="APS kinase" evidence="7">
    <location>
        <begin position="295"/>
        <end position="447"/>
    </location>
</feature>
<keyword evidence="9" id="KW-1185">Reference proteome</keyword>
<protein>
    <recommendedName>
        <fullName evidence="2">adenylyl-sulfate kinase</fullName>
        <ecNumber evidence="2">2.7.1.25</ecNumber>
    </recommendedName>
</protein>
<dbReference type="SUPFAM" id="SSF52540">
    <property type="entry name" value="P-loop containing nucleoside triphosphate hydrolases"/>
    <property type="match status" value="1"/>
</dbReference>
<dbReference type="InterPro" id="IPR059117">
    <property type="entry name" value="APS_kinase_dom"/>
</dbReference>
<dbReference type="Gene3D" id="3.40.50.300">
    <property type="entry name" value="P-loop containing nucleotide triphosphate hydrolases"/>
    <property type="match status" value="1"/>
</dbReference>
<dbReference type="CDD" id="cd02027">
    <property type="entry name" value="APSK"/>
    <property type="match status" value="1"/>
</dbReference>
<accession>A0ABP8YEI2</accession>
<feature type="region of interest" description="Disordered" evidence="6">
    <location>
        <begin position="1"/>
        <end position="24"/>
    </location>
</feature>
<comment type="caution">
    <text evidence="8">The sequence shown here is derived from an EMBL/GenBank/DDBJ whole genome shotgun (WGS) entry which is preliminary data.</text>
</comment>
<dbReference type="PANTHER" id="PTHR42700:SF1">
    <property type="entry name" value="SULFATE ADENYLYLTRANSFERASE"/>
    <property type="match status" value="1"/>
</dbReference>
<dbReference type="InterPro" id="IPR027417">
    <property type="entry name" value="P-loop_NTPase"/>
</dbReference>
<sequence>MTLVSDRQTPPGGPGAAPQPAAAVPPLGELPDATLTPALVHDLLLGLAGVLPRGQVLGAPLVRRARRAGLGGAGEVTLVLPTAEAAQRALASGRLVLRDQEHTPLALLEELTGVAGSDAAVTGLPRRLRLRESRAAAHPEVDFDLEGLHHRPVLVMGRPATNADLADLAGWWTDGEPPVVLVAEQSDRHDRVCTATLLRLAEALVAGMGGGADILTVPLEGRDGPSDAELARRVAARLHAVDVRMLLDDAPAGSADTWHRARSSLLDGRGEPHLDAFPADTHELLRAWRLPRSRRGLVVMFTGFSGSGKSTLARDVADWVATHSSRTVSLLDGDRVRQLLSSGLGFDEASRELNVRRIGYVAAEVARHGGIAICSPIAPAATVRAEVRAMAECVGDFLLVHVSTPLEECERRDLKGLYAAARQGTVPHFTGISAPYDVPVDADLRVDTSRVERPQAARMVLDTLIDGGWLSEERR</sequence>
<gene>
    <name evidence="8" type="ORF">GCM10025782_27050</name>
</gene>
<evidence type="ECO:0000256" key="1">
    <source>
        <dbReference type="ARBA" id="ARBA00001823"/>
    </source>
</evidence>